<organism evidence="3 4">
    <name type="scientific">Staphylococcus saprophyticus</name>
    <dbReference type="NCBI Taxonomy" id="29385"/>
    <lineage>
        <taxon>Bacteria</taxon>
        <taxon>Bacillati</taxon>
        <taxon>Bacillota</taxon>
        <taxon>Bacilli</taxon>
        <taxon>Bacillales</taxon>
        <taxon>Staphylococcaceae</taxon>
        <taxon>Staphylococcus</taxon>
    </lineage>
</organism>
<sequence length="296" mass="34605">MYKKTLILNVGNSVLADCSNQLENDLSKYITTKNNMIEIENKDLNYSNEKFSQFNRDVLNSYSNVKKKIDEERKKYINELSNITSPKEFNTFFELHIGDDFYLLIEKMIEIVKEEIEHLLNVQQSVVLDINKTTKAYEDKKNKILELSGSLGGKFSKSIKFIPVDKLRNGIKIFSDTTKLPIKFKSWGIVNLSKRLKFGGAFIGTGIEAFETYDATNKKAKFDSFINERIKELSSFFKEINSLLTYEKYESDYFPTIAEFKKNKEQKEEFISNQEEEIEILQNIYSELISFRKTFN</sequence>
<dbReference type="AlphaFoldDB" id="A0A380HHL5"/>
<evidence type="ECO:0000259" key="2">
    <source>
        <dbReference type="Pfam" id="PF18709"/>
    </source>
</evidence>
<name>A0A380HHL5_STASA</name>
<dbReference type="EMBL" id="UHED01000001">
    <property type="protein sequence ID" value="SUM81738.1"/>
    <property type="molecule type" value="Genomic_DNA"/>
</dbReference>
<dbReference type="Proteomes" id="UP000254707">
    <property type="component" value="Unassembled WGS sequence"/>
</dbReference>
<keyword evidence="1" id="KW-0175">Coiled coil</keyword>
<feature type="coiled-coil region" evidence="1">
    <location>
        <begin position="257"/>
        <end position="284"/>
    </location>
</feature>
<dbReference type="Pfam" id="PF18709">
    <property type="entry name" value="DLP_helical"/>
    <property type="match status" value="1"/>
</dbReference>
<dbReference type="InterPro" id="IPR040576">
    <property type="entry name" value="DLP_helical"/>
</dbReference>
<proteinExistence type="predicted"/>
<reference evidence="3 4" key="1">
    <citation type="submission" date="2018-06" db="EMBL/GenBank/DDBJ databases">
        <authorList>
            <consortium name="Pathogen Informatics"/>
            <person name="Doyle S."/>
        </authorList>
    </citation>
    <scope>NUCLEOTIDE SEQUENCE [LARGE SCALE GENOMIC DNA]</scope>
    <source>
        <strain evidence="3 4">NCTC7688</strain>
    </source>
</reference>
<accession>A0A380HHL5</accession>
<protein>
    <recommendedName>
        <fullName evidence="2">Dynamin-like helical domain-containing protein</fullName>
    </recommendedName>
</protein>
<evidence type="ECO:0000313" key="4">
    <source>
        <dbReference type="Proteomes" id="UP000254707"/>
    </source>
</evidence>
<evidence type="ECO:0000313" key="3">
    <source>
        <dbReference type="EMBL" id="SUM81738.1"/>
    </source>
</evidence>
<feature type="domain" description="Dynamin-like helical" evidence="2">
    <location>
        <begin position="5"/>
        <end position="277"/>
    </location>
</feature>
<gene>
    <name evidence="3" type="ORF">NCTC7688_00231</name>
</gene>
<evidence type="ECO:0000256" key="1">
    <source>
        <dbReference type="SAM" id="Coils"/>
    </source>
</evidence>